<proteinExistence type="predicted"/>
<dbReference type="RefSeq" id="WP_130602758.1">
    <property type="nucleotide sequence ID" value="NZ_CP034759.1"/>
</dbReference>
<dbReference type="Proteomes" id="UP000290244">
    <property type="component" value="Chromosome"/>
</dbReference>
<dbReference type="OrthoDB" id="4349922at2"/>
<dbReference type="SUPFAM" id="SSF55729">
    <property type="entry name" value="Acyl-CoA N-acyltransferases (Nat)"/>
    <property type="match status" value="1"/>
</dbReference>
<dbReference type="InterPro" id="IPR038740">
    <property type="entry name" value="BioF2-like_GNAT_dom"/>
</dbReference>
<keyword evidence="3" id="KW-1185">Reference proteome</keyword>
<accession>A0A4P6PA97</accession>
<evidence type="ECO:0000313" key="2">
    <source>
        <dbReference type="EMBL" id="QBG36525.1"/>
    </source>
</evidence>
<dbReference type="GO" id="GO:0016740">
    <property type="term" value="F:transferase activity"/>
    <property type="evidence" value="ECO:0007669"/>
    <property type="project" value="UniProtKB-KW"/>
</dbReference>
<dbReference type="Pfam" id="PF13480">
    <property type="entry name" value="Acetyltransf_6"/>
    <property type="match status" value="1"/>
</dbReference>
<dbReference type="AlphaFoldDB" id="A0A4P6PA97"/>
<feature type="domain" description="BioF2-like acetyltransferase" evidence="1">
    <location>
        <begin position="169"/>
        <end position="311"/>
    </location>
</feature>
<dbReference type="KEGG" id="lsd:EMK97_12755"/>
<gene>
    <name evidence="2" type="ORF">EMK97_12755</name>
</gene>
<dbReference type="InterPro" id="IPR016181">
    <property type="entry name" value="Acyl_CoA_acyltransferase"/>
</dbReference>
<evidence type="ECO:0000313" key="3">
    <source>
        <dbReference type="Proteomes" id="UP000290244"/>
    </source>
</evidence>
<keyword evidence="2" id="KW-0808">Transferase</keyword>
<protein>
    <submittedName>
        <fullName evidence="2">GNAT family N-acetyltransferase</fullName>
    </submittedName>
</protein>
<name>A0A4P6PA97_9GAMM</name>
<sequence length="352" mass="40489">MATLYQQFSLAEFVKQYSAEIAQPRYYELSLPWLLASESYMLAEGADVIVHCLFKKSDNKDIILIAWPLVHRGQAISSLTSFYSTVTEPLFFSKEAQQKLPSLLQCITQQNQWQSLSLGPIDSTSLLAQALSNGQDNIGYRRLFAQSDNFYLNELSSFEQYYQQRPSQLKNTIKRKAKKLAKQHSYHIDIITQESDLAAAFIHYKSIYQQSWKADEYSFDFIDYVCRHAAQQGKLRLGLLFVDNIAVAAQIWFVQESAQVKVASIFKLAYIPQYQDYSVGSLLSMALSEHVLSCDKVNEIEFGMGSEAYKKDWLPKLRSRVTYQFFNAQTIYGNLLALRKVLLPKVKAYFLR</sequence>
<dbReference type="EMBL" id="CP034759">
    <property type="protein sequence ID" value="QBG36525.1"/>
    <property type="molecule type" value="Genomic_DNA"/>
</dbReference>
<evidence type="ECO:0000259" key="1">
    <source>
        <dbReference type="Pfam" id="PF13480"/>
    </source>
</evidence>
<reference evidence="2 3" key="1">
    <citation type="submission" date="2018-12" db="EMBL/GenBank/DDBJ databases">
        <title>Complete genome of Litorilituus sediminis.</title>
        <authorList>
            <person name="Liu A."/>
            <person name="Rong J."/>
        </authorList>
    </citation>
    <scope>NUCLEOTIDE SEQUENCE [LARGE SCALE GENOMIC DNA]</scope>
    <source>
        <strain evidence="2 3">JCM 17549</strain>
    </source>
</reference>
<organism evidence="2 3">
    <name type="scientific">Litorilituus sediminis</name>
    <dbReference type="NCBI Taxonomy" id="718192"/>
    <lineage>
        <taxon>Bacteria</taxon>
        <taxon>Pseudomonadati</taxon>
        <taxon>Pseudomonadota</taxon>
        <taxon>Gammaproteobacteria</taxon>
        <taxon>Alteromonadales</taxon>
        <taxon>Colwelliaceae</taxon>
        <taxon>Litorilituus</taxon>
    </lineage>
</organism>